<dbReference type="PANTHER" id="PTHR30624">
    <property type="entry name" value="UNCHARACTERIZED PROTEIN TLDD AND PMBA"/>
    <property type="match status" value="1"/>
</dbReference>
<dbReference type="AlphaFoldDB" id="A0A1G2R8X2"/>
<organism evidence="4 5">
    <name type="scientific">Candidatus Wildermuthbacteria bacterium RIFCSPHIGHO2_02_FULL_47_17</name>
    <dbReference type="NCBI Taxonomy" id="1802452"/>
    <lineage>
        <taxon>Bacteria</taxon>
        <taxon>Candidatus Wildermuthiibacteriota</taxon>
    </lineage>
</organism>
<keyword evidence="4" id="KW-0645">Protease</keyword>
<keyword evidence="4" id="KW-0378">Hydrolase</keyword>
<dbReference type="SUPFAM" id="SSF111283">
    <property type="entry name" value="Putative modulator of DNA gyrase, PmbA/TldD"/>
    <property type="match status" value="1"/>
</dbReference>
<dbReference type="GO" id="GO:0005829">
    <property type="term" value="C:cytosol"/>
    <property type="evidence" value="ECO:0007669"/>
    <property type="project" value="TreeGrafter"/>
</dbReference>
<feature type="domain" description="Metalloprotease TldD/E C-terminal" evidence="2">
    <location>
        <begin position="280"/>
        <end position="498"/>
    </location>
</feature>
<dbReference type="EMBL" id="MHTX01000009">
    <property type="protein sequence ID" value="OHA68712.1"/>
    <property type="molecule type" value="Genomic_DNA"/>
</dbReference>
<evidence type="ECO:0000313" key="5">
    <source>
        <dbReference type="Proteomes" id="UP000179258"/>
    </source>
</evidence>
<dbReference type="Pfam" id="PF19289">
    <property type="entry name" value="PmbA_TldD_3rd"/>
    <property type="match status" value="1"/>
</dbReference>
<dbReference type="Pfam" id="PF19290">
    <property type="entry name" value="PmbA_TldD_2nd"/>
    <property type="match status" value="1"/>
</dbReference>
<evidence type="ECO:0000259" key="3">
    <source>
        <dbReference type="Pfam" id="PF19290"/>
    </source>
</evidence>
<protein>
    <submittedName>
        <fullName evidence="4">Protease</fullName>
    </submittedName>
</protein>
<dbReference type="Proteomes" id="UP000179258">
    <property type="component" value="Unassembled WGS sequence"/>
</dbReference>
<accession>A0A1G2R8X2</accession>
<dbReference type="InterPro" id="IPR036059">
    <property type="entry name" value="TldD/PmbA_sf"/>
</dbReference>
<feature type="domain" description="Metalloprotease TldD/E central" evidence="3">
    <location>
        <begin position="151"/>
        <end position="230"/>
    </location>
</feature>
<dbReference type="PANTHER" id="PTHR30624:SF0">
    <property type="entry name" value="METALLOPROTEASE SLR0863"/>
    <property type="match status" value="1"/>
</dbReference>
<comment type="caution">
    <text evidence="4">The sequence shown here is derived from an EMBL/GenBank/DDBJ whole genome shotgun (WGS) entry which is preliminary data.</text>
</comment>
<evidence type="ECO:0000259" key="2">
    <source>
        <dbReference type="Pfam" id="PF19289"/>
    </source>
</evidence>
<evidence type="ECO:0000256" key="1">
    <source>
        <dbReference type="ARBA" id="ARBA00005836"/>
    </source>
</evidence>
<sequence length="525" mass="58223">MRKQRITVELIERIKEDLFDLVRQLKTGLSDCQYIDLRVEVGEGQAAVAQDGMMKASMRDYGLSYGARVIAGKRMFAPGYFGQTLGAVDVNNIPRIIREGILKAHQRAVVSAGLKSDRKTSWGSLGESLWSTTLAKIKVCQDVIPAVYKVNPLDVSLEEIVKLTKGISRAVSSSDPRVKLNEVIAETFLARELFLSSEGANIDRAYALTQGLCLVVAQDDRGASQTHYDYLGHQRGFEILTDGISEEFIQSKSFMDFSLDLALESVLLSAAKPCPTLDKEVIVVTDPHYNTLLVHEIIGHPSELDRGLKMETAYAGRTWFLRNLKENMLGRQVASPLVSAYSDPLLPGYGHYKYDHEGTPAKKVMHIDKGMFVGFMNSRQTAAILGVEPNAHYKATDASLVPLIRMSSTVFAKGDRNPQAIIKEIERGYYLVGQRVPSISESRENFRITARKVFEIRNGELGEMFRDGGIMANSKDYLMSVDAVGNDFRLYPIFNCGKGQPMQVKRLGNGGPTLRSRARLVGGSR</sequence>
<comment type="similarity">
    <text evidence="1">Belongs to the peptidase U62 family.</text>
</comment>
<name>A0A1G2R8X2_9BACT</name>
<proteinExistence type="inferred from homology"/>
<dbReference type="GO" id="GO:0008237">
    <property type="term" value="F:metallopeptidase activity"/>
    <property type="evidence" value="ECO:0007669"/>
    <property type="project" value="InterPro"/>
</dbReference>
<evidence type="ECO:0000313" key="4">
    <source>
        <dbReference type="EMBL" id="OHA68712.1"/>
    </source>
</evidence>
<gene>
    <name evidence="4" type="ORF">A3D59_03770</name>
</gene>
<reference evidence="4 5" key="1">
    <citation type="journal article" date="2016" name="Nat. Commun.">
        <title>Thousands of microbial genomes shed light on interconnected biogeochemical processes in an aquifer system.</title>
        <authorList>
            <person name="Anantharaman K."/>
            <person name="Brown C.T."/>
            <person name="Hug L.A."/>
            <person name="Sharon I."/>
            <person name="Castelle C.J."/>
            <person name="Probst A.J."/>
            <person name="Thomas B.C."/>
            <person name="Singh A."/>
            <person name="Wilkins M.J."/>
            <person name="Karaoz U."/>
            <person name="Brodie E.L."/>
            <person name="Williams K.H."/>
            <person name="Hubbard S.S."/>
            <person name="Banfield J.F."/>
        </authorList>
    </citation>
    <scope>NUCLEOTIDE SEQUENCE [LARGE SCALE GENOMIC DNA]</scope>
</reference>
<dbReference type="InterPro" id="IPR045570">
    <property type="entry name" value="Metalloprtase-TldD/E_cen_dom"/>
</dbReference>
<dbReference type="InterPro" id="IPR035068">
    <property type="entry name" value="TldD/PmbA_N"/>
</dbReference>
<dbReference type="Gene3D" id="3.30.2290.10">
    <property type="entry name" value="PmbA/TldD superfamily"/>
    <property type="match status" value="1"/>
</dbReference>
<dbReference type="GO" id="GO:0006508">
    <property type="term" value="P:proteolysis"/>
    <property type="evidence" value="ECO:0007669"/>
    <property type="project" value="UniProtKB-KW"/>
</dbReference>
<dbReference type="InterPro" id="IPR051463">
    <property type="entry name" value="Peptidase_U62_metallo"/>
</dbReference>
<dbReference type="InterPro" id="IPR045569">
    <property type="entry name" value="Metalloprtase-TldD/E_C"/>
</dbReference>